<name>R4WQ18_RIPPE</name>
<evidence type="ECO:0000313" key="3">
    <source>
        <dbReference type="EMBL" id="BAN21001.1"/>
    </source>
</evidence>
<dbReference type="Gene3D" id="2.60.40.10">
    <property type="entry name" value="Immunoglobulins"/>
    <property type="match status" value="1"/>
</dbReference>
<accession>R4WQ18</accession>
<dbReference type="Gene3D" id="2.60.40.340">
    <property type="entry name" value="Rel homology domain (RHD), DNA-binding domain"/>
    <property type="match status" value="1"/>
</dbReference>
<evidence type="ECO:0000313" key="4">
    <source>
        <dbReference type="EMBL" id="QSC42434.1"/>
    </source>
</evidence>
<dbReference type="PRINTS" id="PR00057">
    <property type="entry name" value="NFKBTNSCPFCT"/>
</dbReference>
<dbReference type="PROSITE" id="PS50297">
    <property type="entry name" value="ANK_REP_REGION"/>
    <property type="match status" value="1"/>
</dbReference>
<dbReference type="SUPFAM" id="SSF48403">
    <property type="entry name" value="Ankyrin repeat"/>
    <property type="match status" value="1"/>
</dbReference>
<dbReference type="Pfam" id="PF12796">
    <property type="entry name" value="Ank_2"/>
    <property type="match status" value="1"/>
</dbReference>
<evidence type="ECO:0000256" key="1">
    <source>
        <dbReference type="PROSITE-ProRule" id="PRU00023"/>
    </source>
</evidence>
<dbReference type="PANTHER" id="PTHR24169:SF28">
    <property type="entry name" value="NUCLEAR FACTOR NF-KAPPA-B P110 SUBUNIT"/>
    <property type="match status" value="1"/>
</dbReference>
<dbReference type="EMBL" id="AK417786">
    <property type="protein sequence ID" value="BAN21001.1"/>
    <property type="molecule type" value="mRNA"/>
</dbReference>
<dbReference type="PROSITE" id="PS50088">
    <property type="entry name" value="ANK_REPEAT"/>
    <property type="match status" value="1"/>
</dbReference>
<dbReference type="Gene3D" id="1.25.40.20">
    <property type="entry name" value="Ankyrin repeat-containing domain"/>
    <property type="match status" value="1"/>
</dbReference>
<dbReference type="InterPro" id="IPR000451">
    <property type="entry name" value="NFkB/Dor"/>
</dbReference>
<sequence length="703" mass="80774">MNQYLENLPYELSLCSDDSEGSYGYCSDSVQLSPDSSNSQKPSIEIVEQPGDFRYRYEKEKYHGHILGISSPFTKKKDLCKFPSIKVHNYKNDVLIRCWLISSKLEKPTAHFHKLARKLPKGEMKLEPHDFFATERNNFVVTFDYLYIVHAVMNDPNDMKIYEQKRTWLESGSFHRPKYTDLSPPDKDELKHIERNQSVLYFEAYDAHTGEKLCEAVSRKIKNLHNPETAMLKIVNYSKTYGTCRGGDEVFVLVEKISKDVEVRFFELKGGSSERIWEARADFGPQNVHHQYAIVFRTPHYRDEHIKKDVQVYFELFRKTDSAFSEPVKFTFKPDEYCRMHDLPRKRPHSPDRFTVNNGNILLSQSAVKKSKEAMSPDSTTMYVPNPTESEEVLFENFLECYGATDIQIDPETLNWSQDQNASDIMIDLELQNYPDIQTLLANDKYSSDGVSVKKEMIADDEEELPRFQMAYPISKEDQNNLDEISSQEISSTDDIVDLSIGGMNTNKYKDMIYAIKTDDRIHRFEKILKKLDSDCINDVDFGGNSVFLIASGCSKEALRILLGHKDVNRSLKNLAGDNALLIAAKNQRLDLVEELLKNRFDPNGQNYKTGETALHIAVATENLALVQLLLQYGANPLIDNYGLFSSYDYSSNSENVIMKKVIYEKAQQFFMKQRQTTVPSPCSISEGDQLVKELQTLKVSTT</sequence>
<dbReference type="GO" id="GO:0000981">
    <property type="term" value="F:DNA-binding transcription factor activity, RNA polymerase II-specific"/>
    <property type="evidence" value="ECO:0007669"/>
    <property type="project" value="TreeGrafter"/>
</dbReference>
<dbReference type="AlphaFoldDB" id="R4WQ18"/>
<dbReference type="SMART" id="SM00429">
    <property type="entry name" value="IPT"/>
    <property type="match status" value="1"/>
</dbReference>
<dbReference type="InterPro" id="IPR011539">
    <property type="entry name" value="RHD_DNA_bind_dom"/>
</dbReference>
<dbReference type="PROSITE" id="PS50254">
    <property type="entry name" value="REL_2"/>
    <property type="match status" value="1"/>
</dbReference>
<dbReference type="SUPFAM" id="SSF81296">
    <property type="entry name" value="E set domains"/>
    <property type="match status" value="1"/>
</dbReference>
<organism evidence="3">
    <name type="scientific">Riptortus pedestris</name>
    <name type="common">Bean bug</name>
    <dbReference type="NCBI Taxonomy" id="329032"/>
    <lineage>
        <taxon>Eukaryota</taxon>
        <taxon>Metazoa</taxon>
        <taxon>Ecdysozoa</taxon>
        <taxon>Arthropoda</taxon>
        <taxon>Hexapoda</taxon>
        <taxon>Insecta</taxon>
        <taxon>Pterygota</taxon>
        <taxon>Neoptera</taxon>
        <taxon>Paraneoptera</taxon>
        <taxon>Hemiptera</taxon>
        <taxon>Heteroptera</taxon>
        <taxon>Panheteroptera</taxon>
        <taxon>Pentatomomorpha</taxon>
        <taxon>Coreoidea</taxon>
        <taxon>Alydidae</taxon>
        <taxon>Riptortus</taxon>
    </lineage>
</organism>
<dbReference type="InterPro" id="IPR013783">
    <property type="entry name" value="Ig-like_fold"/>
</dbReference>
<dbReference type="SUPFAM" id="SSF49417">
    <property type="entry name" value="p53-like transcription factors"/>
    <property type="match status" value="1"/>
</dbReference>
<dbReference type="InterPro" id="IPR014756">
    <property type="entry name" value="Ig_E-set"/>
</dbReference>
<dbReference type="Pfam" id="PF00554">
    <property type="entry name" value="RHD_DNA_bind"/>
    <property type="match status" value="1"/>
</dbReference>
<reference evidence="3" key="1">
    <citation type="journal article" date="2013" name="PLoS ONE">
        <title>Gene expression in gut symbiotic organ of stinkbug affected by extracellular bacterial symbiont.</title>
        <authorList>
            <person name="Futahashi R."/>
            <person name="Tanaka K."/>
            <person name="Tanahashi M."/>
            <person name="Nikoh N."/>
            <person name="Kikuchi Y."/>
            <person name="Lee B.L."/>
            <person name="Fukatsu T."/>
        </authorList>
    </citation>
    <scope>NUCLEOTIDE SEQUENCE</scope>
    <source>
        <tissue evidence="3">Midgut</tissue>
    </source>
</reference>
<dbReference type="InterPro" id="IPR002909">
    <property type="entry name" value="IPT_dom"/>
</dbReference>
<dbReference type="GO" id="GO:0000978">
    <property type="term" value="F:RNA polymerase II cis-regulatory region sequence-specific DNA binding"/>
    <property type="evidence" value="ECO:0007669"/>
    <property type="project" value="TreeGrafter"/>
</dbReference>
<dbReference type="InterPro" id="IPR037059">
    <property type="entry name" value="RHD_DNA_bind_dom_sf"/>
</dbReference>
<dbReference type="GO" id="GO:0048731">
    <property type="term" value="P:system development"/>
    <property type="evidence" value="ECO:0007669"/>
    <property type="project" value="UniProtKB-ARBA"/>
</dbReference>
<protein>
    <submittedName>
        <fullName evidence="3 4">Relish</fullName>
    </submittedName>
</protein>
<feature type="domain" description="RHD" evidence="2">
    <location>
        <begin position="39"/>
        <end position="118"/>
    </location>
</feature>
<proteinExistence type="evidence at transcript level"/>
<dbReference type="InterPro" id="IPR036770">
    <property type="entry name" value="Ankyrin_rpt-contain_sf"/>
</dbReference>
<reference evidence="4" key="2">
    <citation type="journal article" date="2021" name="Proc. Natl. Acad. Sci. U.S.A.">
        <title>Dual oxidase enables insect gut symbiosis by mediating respiratory network formation.</title>
        <authorList>
            <person name="Jang S."/>
            <person name="Mergaert P."/>
            <person name="Ohbayashi T."/>
            <person name="Ishigami K."/>
            <person name="Shigenobu S."/>
            <person name="Itoh H."/>
            <person name="Kikuchi Y."/>
        </authorList>
    </citation>
    <scope>NUCLEOTIDE SEQUENCE</scope>
</reference>
<feature type="repeat" description="ANK" evidence="1">
    <location>
        <begin position="610"/>
        <end position="642"/>
    </location>
</feature>
<dbReference type="GO" id="GO:0048468">
    <property type="term" value="P:cell development"/>
    <property type="evidence" value="ECO:0007669"/>
    <property type="project" value="UniProtKB-ARBA"/>
</dbReference>
<dbReference type="SMART" id="SM00248">
    <property type="entry name" value="ANK"/>
    <property type="match status" value="2"/>
</dbReference>
<dbReference type="Pfam" id="PF16179">
    <property type="entry name" value="RHD_dimer"/>
    <property type="match status" value="1"/>
</dbReference>
<evidence type="ECO:0000259" key="2">
    <source>
        <dbReference type="PROSITE" id="PS50254"/>
    </source>
</evidence>
<keyword evidence="1" id="KW-0040">ANK repeat</keyword>
<dbReference type="InterPro" id="IPR032397">
    <property type="entry name" value="RHD_dimer"/>
</dbReference>
<dbReference type="EMBL" id="MT270150">
    <property type="protein sequence ID" value="QSC42434.1"/>
    <property type="molecule type" value="mRNA"/>
</dbReference>
<dbReference type="InterPro" id="IPR002110">
    <property type="entry name" value="Ankyrin_rpt"/>
</dbReference>
<dbReference type="PANTHER" id="PTHR24169">
    <property type="entry name" value="NUCLEAR FACTOR NF-KAPPA-B PROTEIN"/>
    <property type="match status" value="1"/>
</dbReference>
<dbReference type="GO" id="GO:0005737">
    <property type="term" value="C:cytoplasm"/>
    <property type="evidence" value="ECO:0007669"/>
    <property type="project" value="InterPro"/>
</dbReference>
<dbReference type="InterPro" id="IPR008967">
    <property type="entry name" value="p53-like_TF_DNA-bd_sf"/>
</dbReference>